<name>A0A0V8RR44_9ACTO</name>
<keyword evidence="4" id="KW-0808">Transferase</keyword>
<keyword evidence="3" id="KW-0328">Glycosyltransferase</keyword>
<keyword evidence="9 18" id="KW-0472">Membrane</keyword>
<keyword evidence="8 18" id="KW-1133">Transmembrane helix</keyword>
<evidence type="ECO:0000256" key="4">
    <source>
        <dbReference type="ARBA" id="ARBA00022679"/>
    </source>
</evidence>
<reference evidence="19 20" key="1">
    <citation type="submission" date="2015-10" db="EMBL/GenBank/DDBJ databases">
        <title>Draft Genome of Actinomyces odontolyticus subsp. actinosynbacter strain XH001.</title>
        <authorList>
            <person name="Mclean J.S."/>
            <person name="He X."/>
        </authorList>
    </citation>
    <scope>NUCLEOTIDE SEQUENCE [LARGE SCALE GENOMIC DNA]</scope>
    <source>
        <strain evidence="19 20">XH001</strain>
    </source>
</reference>
<dbReference type="GO" id="GO:0015648">
    <property type="term" value="F:lipid-linked peptidoglycan transporter activity"/>
    <property type="evidence" value="ECO:0007669"/>
    <property type="project" value="TreeGrafter"/>
</dbReference>
<evidence type="ECO:0000256" key="14">
    <source>
        <dbReference type="ARBA" id="ARBA00041418"/>
    </source>
</evidence>
<dbReference type="InterPro" id="IPR018365">
    <property type="entry name" value="Cell_cycle_FtsW-rel_CS"/>
</dbReference>
<evidence type="ECO:0000256" key="8">
    <source>
        <dbReference type="ARBA" id="ARBA00022989"/>
    </source>
</evidence>
<gene>
    <name evidence="19" type="ORF">APY09_08955</name>
</gene>
<comment type="subcellular location">
    <subcellularLocation>
        <location evidence="1">Membrane</location>
        <topology evidence="1">Multi-pass membrane protein</topology>
    </subcellularLocation>
</comment>
<comment type="catalytic activity">
    <reaction evidence="16">
        <text>[GlcNAc-(1-&gt;4)-Mur2Ac(oyl-L-Ala-gamma-D-Glu-L-Lys-D-Ala-D-Ala)](n)-di-trans,octa-cis-undecaprenyl diphosphate + beta-D-GlcNAc-(1-&gt;4)-Mur2Ac(oyl-L-Ala-gamma-D-Glu-L-Lys-D-Ala-D-Ala)-di-trans,octa-cis-undecaprenyl diphosphate = [GlcNAc-(1-&gt;4)-Mur2Ac(oyl-L-Ala-gamma-D-Glu-L-Lys-D-Ala-D-Ala)](n+1)-di-trans,octa-cis-undecaprenyl diphosphate + di-trans,octa-cis-undecaprenyl diphosphate + H(+)</text>
        <dbReference type="Rhea" id="RHEA:23708"/>
        <dbReference type="Rhea" id="RHEA-COMP:9602"/>
        <dbReference type="Rhea" id="RHEA-COMP:9603"/>
        <dbReference type="ChEBI" id="CHEBI:15378"/>
        <dbReference type="ChEBI" id="CHEBI:58405"/>
        <dbReference type="ChEBI" id="CHEBI:60033"/>
        <dbReference type="ChEBI" id="CHEBI:78435"/>
        <dbReference type="EC" id="2.4.99.28"/>
    </reaction>
</comment>
<evidence type="ECO:0000256" key="6">
    <source>
        <dbReference type="ARBA" id="ARBA00022960"/>
    </source>
</evidence>
<dbReference type="EMBL" id="LLVT01000003">
    <property type="protein sequence ID" value="KSW10614.1"/>
    <property type="molecule type" value="Genomic_DNA"/>
</dbReference>
<feature type="transmembrane region" description="Helical" evidence="18">
    <location>
        <begin position="109"/>
        <end position="127"/>
    </location>
</feature>
<evidence type="ECO:0000256" key="9">
    <source>
        <dbReference type="ARBA" id="ARBA00023136"/>
    </source>
</evidence>
<evidence type="ECO:0000256" key="12">
    <source>
        <dbReference type="ARBA" id="ARBA00038053"/>
    </source>
</evidence>
<keyword evidence="7" id="KW-0573">Peptidoglycan synthesis</keyword>
<dbReference type="OrthoDB" id="9768187at2"/>
<evidence type="ECO:0000256" key="11">
    <source>
        <dbReference type="ARBA" id="ARBA00033270"/>
    </source>
</evidence>
<dbReference type="InterPro" id="IPR001182">
    <property type="entry name" value="FtsW/RodA"/>
</dbReference>
<keyword evidence="6" id="KW-0133">Cell shape</keyword>
<feature type="transmembrane region" description="Helical" evidence="18">
    <location>
        <begin position="203"/>
        <end position="219"/>
    </location>
</feature>
<feature type="transmembrane region" description="Helical" evidence="18">
    <location>
        <begin position="83"/>
        <end position="104"/>
    </location>
</feature>
<evidence type="ECO:0000256" key="10">
    <source>
        <dbReference type="ARBA" id="ARBA00032370"/>
    </source>
</evidence>
<sequence length="431" mass="45685">MPCRAWRPSGGAPVATNKRGWHIPTITLPRIRFGSGQERKDDPATTYYLVILPALLLSVFGLIMGFSAQTVTAIAQGENPYTAYARPLIIILVSLVIATIVLLVPQRWLMNLAPVMFVGALGFQSLVLSPLGRSEGGNANWVKVGPIMAQPSEFLKLALIVFLGFMVSKSASKRGDWKAMSVAVGLPILTALGAVMLGRDMGTAMVVAVGALGAMWVAGLPKRWFGGLVVLAVPTMVLLVLSNPTRIRRILAILPGTSKGPDESAPEQIDHSLWALGSGGLTGLGPGASREKWNYLQAAHTDFIFAIVGEEFGLLGALGVLLCLGLLIWGMFRVARESSDLFVTIVSSGVASWIGIQTVINVLSVTGLGPVIGVPLPLVSYGGSSFLFTITAIAVVASFARARAGIWMIGRPDEASAGRDPRLAPRRRSAR</sequence>
<dbReference type="PROSITE" id="PS00428">
    <property type="entry name" value="FTSW_RODA_SPOVE"/>
    <property type="match status" value="1"/>
</dbReference>
<evidence type="ECO:0000256" key="7">
    <source>
        <dbReference type="ARBA" id="ARBA00022984"/>
    </source>
</evidence>
<proteinExistence type="inferred from homology"/>
<evidence type="ECO:0000313" key="20">
    <source>
        <dbReference type="Proteomes" id="UP000054686"/>
    </source>
</evidence>
<dbReference type="GO" id="GO:0008360">
    <property type="term" value="P:regulation of cell shape"/>
    <property type="evidence" value="ECO:0007669"/>
    <property type="project" value="UniProtKB-KW"/>
</dbReference>
<accession>A0A0V8RR44</accession>
<evidence type="ECO:0000256" key="17">
    <source>
        <dbReference type="ARBA" id="ARBA00049966"/>
    </source>
</evidence>
<dbReference type="PANTHER" id="PTHR30474">
    <property type="entry name" value="CELL CYCLE PROTEIN"/>
    <property type="match status" value="1"/>
</dbReference>
<evidence type="ECO:0000256" key="16">
    <source>
        <dbReference type="ARBA" id="ARBA00049902"/>
    </source>
</evidence>
<dbReference type="GO" id="GO:0009252">
    <property type="term" value="P:peptidoglycan biosynthetic process"/>
    <property type="evidence" value="ECO:0007669"/>
    <property type="project" value="UniProtKB-KW"/>
</dbReference>
<dbReference type="EC" id="2.4.99.28" evidence="15"/>
<keyword evidence="19" id="KW-0132">Cell division</keyword>
<dbReference type="GO" id="GO:0032153">
    <property type="term" value="C:cell division site"/>
    <property type="evidence" value="ECO:0007669"/>
    <property type="project" value="TreeGrafter"/>
</dbReference>
<evidence type="ECO:0000256" key="15">
    <source>
        <dbReference type="ARBA" id="ARBA00044770"/>
    </source>
</evidence>
<dbReference type="PANTHER" id="PTHR30474:SF2">
    <property type="entry name" value="PEPTIDOGLYCAN GLYCOSYLTRANSFERASE FTSW-RELATED"/>
    <property type="match status" value="1"/>
</dbReference>
<evidence type="ECO:0000256" key="2">
    <source>
        <dbReference type="ARBA" id="ARBA00004752"/>
    </source>
</evidence>
<comment type="pathway">
    <text evidence="2">Cell wall biogenesis; peptidoglycan biosynthesis.</text>
</comment>
<dbReference type="GO" id="GO:0051301">
    <property type="term" value="P:cell division"/>
    <property type="evidence" value="ECO:0007669"/>
    <property type="project" value="UniProtKB-KW"/>
</dbReference>
<keyword evidence="19" id="KW-0131">Cell cycle</keyword>
<feature type="transmembrane region" description="Helical" evidence="18">
    <location>
        <begin position="224"/>
        <end position="241"/>
    </location>
</feature>
<feature type="transmembrane region" description="Helical" evidence="18">
    <location>
        <begin position="380"/>
        <end position="400"/>
    </location>
</feature>
<evidence type="ECO:0000256" key="13">
    <source>
        <dbReference type="ARBA" id="ARBA00041185"/>
    </source>
</evidence>
<keyword evidence="5 18" id="KW-0812">Transmembrane</keyword>
<comment type="caution">
    <text evidence="19">The sequence shown here is derived from an EMBL/GenBank/DDBJ whole genome shotgun (WGS) entry which is preliminary data.</text>
</comment>
<evidence type="ECO:0000313" key="19">
    <source>
        <dbReference type="EMBL" id="KSW10614.1"/>
    </source>
</evidence>
<dbReference type="GO" id="GO:0005886">
    <property type="term" value="C:plasma membrane"/>
    <property type="evidence" value="ECO:0007669"/>
    <property type="project" value="TreeGrafter"/>
</dbReference>
<evidence type="ECO:0000256" key="5">
    <source>
        <dbReference type="ARBA" id="ARBA00022692"/>
    </source>
</evidence>
<feature type="transmembrane region" description="Helical" evidence="18">
    <location>
        <begin position="47"/>
        <end position="71"/>
    </location>
</feature>
<protein>
    <recommendedName>
        <fullName evidence="13">Probable peptidoglycan glycosyltransferase FtsW</fullName>
        <ecNumber evidence="15">2.4.99.28</ecNumber>
    </recommendedName>
    <alternativeName>
        <fullName evidence="14">Cell division protein FtsW</fullName>
    </alternativeName>
    <alternativeName>
        <fullName evidence="11">Cell wall polymerase</fullName>
    </alternativeName>
    <alternativeName>
        <fullName evidence="10">Peptidoglycan polymerase</fullName>
    </alternativeName>
</protein>
<feature type="transmembrane region" description="Helical" evidence="18">
    <location>
        <begin position="303"/>
        <end position="329"/>
    </location>
</feature>
<evidence type="ECO:0000256" key="1">
    <source>
        <dbReference type="ARBA" id="ARBA00004141"/>
    </source>
</evidence>
<comment type="similarity">
    <text evidence="12">Belongs to the SEDS family. FtsW subfamily.</text>
</comment>
<dbReference type="Proteomes" id="UP000054686">
    <property type="component" value="Unassembled WGS sequence"/>
</dbReference>
<dbReference type="AlphaFoldDB" id="A0A0V8RR44"/>
<evidence type="ECO:0000256" key="18">
    <source>
        <dbReference type="SAM" id="Phobius"/>
    </source>
</evidence>
<dbReference type="RefSeq" id="WP_060567470.1">
    <property type="nucleotide sequence ID" value="NZ_CP040006.1"/>
</dbReference>
<dbReference type="GO" id="GO:0008955">
    <property type="term" value="F:peptidoglycan glycosyltransferase activity"/>
    <property type="evidence" value="ECO:0007669"/>
    <property type="project" value="UniProtKB-EC"/>
</dbReference>
<feature type="transmembrane region" description="Helical" evidence="18">
    <location>
        <begin position="341"/>
        <end position="360"/>
    </location>
</feature>
<dbReference type="Pfam" id="PF01098">
    <property type="entry name" value="FTSW_RODA_SPOVE"/>
    <property type="match status" value="1"/>
</dbReference>
<evidence type="ECO:0000256" key="3">
    <source>
        <dbReference type="ARBA" id="ARBA00022676"/>
    </source>
</evidence>
<feature type="transmembrane region" description="Helical" evidence="18">
    <location>
        <begin position="179"/>
        <end position="197"/>
    </location>
</feature>
<feature type="transmembrane region" description="Helical" evidence="18">
    <location>
        <begin position="147"/>
        <end position="167"/>
    </location>
</feature>
<comment type="function">
    <text evidence="17">Peptidoglycan polymerase that is essential for cell division.</text>
</comment>
<organism evidence="19 20">
    <name type="scientific">Schaalia odontolytica</name>
    <dbReference type="NCBI Taxonomy" id="1660"/>
    <lineage>
        <taxon>Bacteria</taxon>
        <taxon>Bacillati</taxon>
        <taxon>Actinomycetota</taxon>
        <taxon>Actinomycetes</taxon>
        <taxon>Actinomycetales</taxon>
        <taxon>Actinomycetaceae</taxon>
        <taxon>Schaalia</taxon>
    </lineage>
</organism>